<dbReference type="Proteomes" id="UP000011651">
    <property type="component" value="Unassembled WGS sequence"/>
</dbReference>
<dbReference type="EMBL" id="AOPO01000007">
    <property type="protein sequence ID" value="ELY21301.1"/>
    <property type="molecule type" value="Genomic_DNA"/>
</dbReference>
<protein>
    <recommendedName>
        <fullName evidence="5">Tox-PAAR-like domain-containing protein</fullName>
    </recommendedName>
</protein>
<accession>L9U9H8</accession>
<evidence type="ECO:0000256" key="2">
    <source>
        <dbReference type="SAM" id="MobiDB-lite"/>
    </source>
</evidence>
<feature type="region of interest" description="Disordered" evidence="2">
    <location>
        <begin position="348"/>
        <end position="391"/>
    </location>
</feature>
<proteinExistence type="predicted"/>
<gene>
    <name evidence="3" type="ORF">HALTITAN_1956</name>
</gene>
<evidence type="ECO:0000256" key="1">
    <source>
        <dbReference type="SAM" id="Coils"/>
    </source>
</evidence>
<feature type="compositionally biased region" description="Polar residues" evidence="2">
    <location>
        <begin position="27"/>
        <end position="41"/>
    </location>
</feature>
<dbReference type="PATRIC" id="fig|1204738.3.peg.2943"/>
<evidence type="ECO:0008006" key="5">
    <source>
        <dbReference type="Google" id="ProtNLM"/>
    </source>
</evidence>
<sequence>MTRSNRYASGAHGWRRPHPPEGHAMSDDSNTPPDAQGQARNGQARHAGNAEARWRALTSYPDFCQVGDKIIGFDSEATLGNPVNYSPNVITAGQRTYRVGDLCQGTEGNDGSGVGSGTSQGSGHVLFLTGQDNVKANGQPVVHDGSECTINCNAAGVGGAKGYVHTNTETVNSQPEETSESLSVAEQLQQEAQANLERVGELREALNDNPTGKTSEQALALRAQVEELSQTVEHQQQAMMEASRNGTLTDDELHDLIDYINEATASVGELRENVGRQTARANGKGTWVDFLIGFNPVIAGAQLLEGVGDGIRSGQYGQAILPVLLDATPIGRSLGSFVNKVFGGFKKPKRVDRDSSSSTDDTSTKADVPPPAPEEGGADCGARKNWARRGY</sequence>
<reference evidence="3 4" key="1">
    <citation type="journal article" date="2013" name="Genome Announc.">
        <title>Draft Genome of the Marine Gammaproteobacterium Halomonas titanicae.</title>
        <authorList>
            <person name="Sanchez-Porro C."/>
            <person name="de la Haba R.R."/>
            <person name="Cruz-Hernandez N."/>
            <person name="Gonzalez J.M."/>
            <person name="Reyes-Guirao C."/>
            <person name="Navarro-Sampedro L."/>
            <person name="Carballo M."/>
            <person name="Ventosa A."/>
        </authorList>
    </citation>
    <scope>NUCLEOTIDE SEQUENCE [LARGE SCALE GENOMIC DNA]</scope>
    <source>
        <strain evidence="3 4">BH1</strain>
    </source>
</reference>
<feature type="coiled-coil region" evidence="1">
    <location>
        <begin position="185"/>
        <end position="245"/>
    </location>
</feature>
<organism evidence="3 4">
    <name type="scientific">Vreelandella titanicae BH1</name>
    <dbReference type="NCBI Taxonomy" id="1204738"/>
    <lineage>
        <taxon>Bacteria</taxon>
        <taxon>Pseudomonadati</taxon>
        <taxon>Pseudomonadota</taxon>
        <taxon>Gammaproteobacteria</taxon>
        <taxon>Oceanospirillales</taxon>
        <taxon>Halomonadaceae</taxon>
        <taxon>Vreelandella</taxon>
    </lineage>
</organism>
<dbReference type="Gene3D" id="2.60.200.60">
    <property type="match status" value="1"/>
</dbReference>
<evidence type="ECO:0000313" key="4">
    <source>
        <dbReference type="Proteomes" id="UP000011651"/>
    </source>
</evidence>
<name>L9U9H8_9GAMM</name>
<evidence type="ECO:0000313" key="3">
    <source>
        <dbReference type="EMBL" id="ELY21301.1"/>
    </source>
</evidence>
<keyword evidence="1" id="KW-0175">Coiled coil</keyword>
<feature type="region of interest" description="Disordered" evidence="2">
    <location>
        <begin position="1"/>
        <end position="50"/>
    </location>
</feature>
<dbReference type="AlphaFoldDB" id="L9U9H8"/>
<comment type="caution">
    <text evidence="3">The sequence shown here is derived from an EMBL/GenBank/DDBJ whole genome shotgun (WGS) entry which is preliminary data.</text>
</comment>